<evidence type="ECO:0000313" key="2">
    <source>
        <dbReference type="Proteomes" id="UP000499080"/>
    </source>
</evidence>
<dbReference type="AlphaFoldDB" id="A0A4Y2AXZ9"/>
<accession>A0A4Y2AXZ9</accession>
<dbReference type="Proteomes" id="UP000499080">
    <property type="component" value="Unassembled WGS sequence"/>
</dbReference>
<sequence length="154" mass="18158">MFKRNFLSWKKSWKKKEVGEKNPGWKYFFKRKPKRSHTRGREMKVAPATPQLRNTRISNRYDVLKATQSCGKRMGVRRKEGEEKFSWWFSFLPLESMYTSPDFPDELAIYKMQRVSFVLKTIPPKYKTAEGSTPLLCARSLIGALVTRIRQNST</sequence>
<comment type="caution">
    <text evidence="1">The sequence shown here is derived from an EMBL/GenBank/DDBJ whole genome shotgun (WGS) entry which is preliminary data.</text>
</comment>
<gene>
    <name evidence="1" type="ORF">AVEN_42205_1</name>
</gene>
<organism evidence="1 2">
    <name type="scientific">Araneus ventricosus</name>
    <name type="common">Orbweaver spider</name>
    <name type="synonym">Epeira ventricosa</name>
    <dbReference type="NCBI Taxonomy" id="182803"/>
    <lineage>
        <taxon>Eukaryota</taxon>
        <taxon>Metazoa</taxon>
        <taxon>Ecdysozoa</taxon>
        <taxon>Arthropoda</taxon>
        <taxon>Chelicerata</taxon>
        <taxon>Arachnida</taxon>
        <taxon>Araneae</taxon>
        <taxon>Araneomorphae</taxon>
        <taxon>Entelegynae</taxon>
        <taxon>Araneoidea</taxon>
        <taxon>Araneidae</taxon>
        <taxon>Araneus</taxon>
    </lineage>
</organism>
<dbReference type="EMBL" id="BGPR01000040">
    <property type="protein sequence ID" value="GBL84941.1"/>
    <property type="molecule type" value="Genomic_DNA"/>
</dbReference>
<name>A0A4Y2AXZ9_ARAVE</name>
<proteinExistence type="predicted"/>
<reference evidence="1 2" key="1">
    <citation type="journal article" date="2019" name="Sci. Rep.">
        <title>Orb-weaving spider Araneus ventricosus genome elucidates the spidroin gene catalogue.</title>
        <authorList>
            <person name="Kono N."/>
            <person name="Nakamura H."/>
            <person name="Ohtoshi R."/>
            <person name="Moran D.A.P."/>
            <person name="Shinohara A."/>
            <person name="Yoshida Y."/>
            <person name="Fujiwara M."/>
            <person name="Mori M."/>
            <person name="Tomita M."/>
            <person name="Arakawa K."/>
        </authorList>
    </citation>
    <scope>NUCLEOTIDE SEQUENCE [LARGE SCALE GENOMIC DNA]</scope>
</reference>
<evidence type="ECO:0000313" key="1">
    <source>
        <dbReference type="EMBL" id="GBL84941.1"/>
    </source>
</evidence>
<keyword evidence="2" id="KW-1185">Reference proteome</keyword>
<protein>
    <submittedName>
        <fullName evidence="1">Uncharacterized protein</fullName>
    </submittedName>
</protein>